<dbReference type="Gene3D" id="3.40.50.300">
    <property type="entry name" value="P-loop containing nucleotide triphosphate hydrolases"/>
    <property type="match status" value="1"/>
</dbReference>
<protein>
    <submittedName>
        <fullName evidence="7">ATP-binding cassette domain-containing protein</fullName>
    </submittedName>
</protein>
<evidence type="ECO:0000256" key="1">
    <source>
        <dbReference type="ARBA" id="ARBA00005417"/>
    </source>
</evidence>
<dbReference type="OrthoDB" id="5296765at2"/>
<evidence type="ECO:0000313" key="8">
    <source>
        <dbReference type="Proteomes" id="UP000272474"/>
    </source>
</evidence>
<dbReference type="SUPFAM" id="SSF52540">
    <property type="entry name" value="P-loop containing nucleoside triphosphate hydrolases"/>
    <property type="match status" value="1"/>
</dbReference>
<evidence type="ECO:0000256" key="4">
    <source>
        <dbReference type="ARBA" id="ARBA00022840"/>
    </source>
</evidence>
<proteinExistence type="inferred from homology"/>
<reference evidence="7 8" key="1">
    <citation type="journal article" date="2014" name="Int. J. Syst. Evol. Microbiol.">
        <title>Streptomyces hoynatensis sp. nov., isolated from deep marine sediment.</title>
        <authorList>
            <person name="Veyisoglu A."/>
            <person name="Sahin N."/>
        </authorList>
    </citation>
    <scope>NUCLEOTIDE SEQUENCE [LARGE SCALE GENOMIC DNA]</scope>
    <source>
        <strain evidence="7 8">KCTC 29097</strain>
    </source>
</reference>
<dbReference type="InterPro" id="IPR027417">
    <property type="entry name" value="P-loop_NTPase"/>
</dbReference>
<dbReference type="GO" id="GO:0016887">
    <property type="term" value="F:ATP hydrolysis activity"/>
    <property type="evidence" value="ECO:0007669"/>
    <property type="project" value="InterPro"/>
</dbReference>
<dbReference type="AlphaFoldDB" id="A0A3A9ZC43"/>
<dbReference type="PANTHER" id="PTHR42734">
    <property type="entry name" value="METAL TRANSPORT SYSTEM ATP-BINDING PROTEIN TM_0124-RELATED"/>
    <property type="match status" value="1"/>
</dbReference>
<evidence type="ECO:0000259" key="6">
    <source>
        <dbReference type="PROSITE" id="PS50893"/>
    </source>
</evidence>
<evidence type="ECO:0000256" key="2">
    <source>
        <dbReference type="ARBA" id="ARBA00022448"/>
    </source>
</evidence>
<gene>
    <name evidence="7" type="ORF">D7294_04215</name>
</gene>
<dbReference type="InterPro" id="IPR003593">
    <property type="entry name" value="AAA+_ATPase"/>
</dbReference>
<feature type="compositionally biased region" description="Low complexity" evidence="5">
    <location>
        <begin position="239"/>
        <end position="252"/>
    </location>
</feature>
<comment type="similarity">
    <text evidence="1">Belongs to the ABC transporter superfamily.</text>
</comment>
<dbReference type="Proteomes" id="UP000272474">
    <property type="component" value="Unassembled WGS sequence"/>
</dbReference>
<feature type="region of interest" description="Disordered" evidence="5">
    <location>
        <begin position="236"/>
        <end position="282"/>
    </location>
</feature>
<evidence type="ECO:0000256" key="3">
    <source>
        <dbReference type="ARBA" id="ARBA00022741"/>
    </source>
</evidence>
<comment type="caution">
    <text evidence="7">The sequence shown here is derived from an EMBL/GenBank/DDBJ whole genome shotgun (WGS) entry which is preliminary data.</text>
</comment>
<dbReference type="GO" id="GO:0005524">
    <property type="term" value="F:ATP binding"/>
    <property type="evidence" value="ECO:0007669"/>
    <property type="project" value="UniProtKB-KW"/>
</dbReference>
<dbReference type="Pfam" id="PF00005">
    <property type="entry name" value="ABC_tran"/>
    <property type="match status" value="1"/>
</dbReference>
<feature type="domain" description="ABC transporter" evidence="6">
    <location>
        <begin position="20"/>
        <end position="253"/>
    </location>
</feature>
<evidence type="ECO:0000256" key="5">
    <source>
        <dbReference type="SAM" id="MobiDB-lite"/>
    </source>
</evidence>
<dbReference type="InterPro" id="IPR050153">
    <property type="entry name" value="Metal_Ion_Import_ABC"/>
</dbReference>
<keyword evidence="8" id="KW-1185">Reference proteome</keyword>
<evidence type="ECO:0000313" key="7">
    <source>
        <dbReference type="EMBL" id="RKN45679.1"/>
    </source>
</evidence>
<keyword evidence="4 7" id="KW-0067">ATP-binding</keyword>
<dbReference type="InterPro" id="IPR003439">
    <property type="entry name" value="ABC_transporter-like_ATP-bd"/>
</dbReference>
<keyword evidence="3" id="KW-0547">Nucleotide-binding</keyword>
<dbReference type="PANTHER" id="PTHR42734:SF5">
    <property type="entry name" value="IRON TRANSPORT SYSTEM ATP-BINDING PROTEIN HI_0361-RELATED"/>
    <property type="match status" value="1"/>
</dbReference>
<organism evidence="7 8">
    <name type="scientific">Streptomyces hoynatensis</name>
    <dbReference type="NCBI Taxonomy" id="1141874"/>
    <lineage>
        <taxon>Bacteria</taxon>
        <taxon>Bacillati</taxon>
        <taxon>Actinomycetota</taxon>
        <taxon>Actinomycetes</taxon>
        <taxon>Kitasatosporales</taxon>
        <taxon>Streptomycetaceae</taxon>
        <taxon>Streptomyces</taxon>
    </lineage>
</organism>
<keyword evidence="2" id="KW-0813">Transport</keyword>
<dbReference type="EMBL" id="RBAL01000002">
    <property type="protein sequence ID" value="RKN45679.1"/>
    <property type="molecule type" value="Genomic_DNA"/>
</dbReference>
<accession>A0A3A9ZC43</accession>
<sequence>MIESRPGAIRNGEGQMEPVIALTEVTAELGGRPVLRGIDLTVAPGEAVALLGANGSGKSTAVRTAIGQVPATGGERTLFGTPVRRFRDWRRVGYVPQRSTAAGGVPATVREVVSAGRLARRGLRPLGRADRAAVDRALGLVGMAERAGDSVNALSGGQHQRVLIARALATEPELLIMDEPLAGVDLASQRVLAGTLRALLREGTAVLLVLHELGPLEPLIDRAVVLAHGRVERTIDQPGRAAKGDAGAAAEGCPAGLPESHPCHPADESEPSAEAELQTGIL</sequence>
<name>A0A3A9ZC43_9ACTN</name>
<dbReference type="SMART" id="SM00382">
    <property type="entry name" value="AAA"/>
    <property type="match status" value="1"/>
</dbReference>
<dbReference type="PROSITE" id="PS50893">
    <property type="entry name" value="ABC_TRANSPORTER_2"/>
    <property type="match status" value="1"/>
</dbReference>